<evidence type="ECO:0000259" key="3">
    <source>
        <dbReference type="Pfam" id="PF24421"/>
    </source>
</evidence>
<evidence type="ECO:0000259" key="5">
    <source>
        <dbReference type="Pfam" id="PF24801"/>
    </source>
</evidence>
<dbReference type="PANTHER" id="PTHR36251">
    <property type="entry name" value="FELS-1 PROPHAGE HOST SPECIFICITY PROTEIN-RELATED"/>
    <property type="match status" value="1"/>
</dbReference>
<evidence type="ECO:0000313" key="7">
    <source>
        <dbReference type="Proteomes" id="UP000192769"/>
    </source>
</evidence>
<dbReference type="InterPro" id="IPR036116">
    <property type="entry name" value="FN3_sf"/>
</dbReference>
<dbReference type="InterPro" id="IPR053171">
    <property type="entry name" value="Viral_Tip_Attach_Protein"/>
</dbReference>
<dbReference type="AlphaFoldDB" id="A0A1V9DEV6"/>
<dbReference type="InterPro" id="IPR057587">
    <property type="entry name" value="GpJ_Ig_second"/>
</dbReference>
<accession>A0A1V9DEV6</accession>
<dbReference type="InterPro" id="IPR055383">
    <property type="entry name" value="FN3-1_GpJ"/>
</dbReference>
<feature type="domain" description="Tip attachment protein J central straight fiber" evidence="1">
    <location>
        <begin position="842"/>
        <end position="965"/>
    </location>
</feature>
<evidence type="ECO:0008006" key="8">
    <source>
        <dbReference type="Google" id="ProtNLM"/>
    </source>
</evidence>
<dbReference type="RefSeq" id="WP_081140189.1">
    <property type="nucleotide sequence ID" value="NZ_MWUE01000022.1"/>
</dbReference>
<feature type="domain" description="Tip attachment protein J HDII-ins2" evidence="5">
    <location>
        <begin position="86"/>
        <end position="207"/>
    </location>
</feature>
<dbReference type="InterPro" id="IPR032876">
    <property type="entry name" value="J_dom"/>
</dbReference>
<dbReference type="OrthoDB" id="109844at2"/>
<evidence type="ECO:0000259" key="1">
    <source>
        <dbReference type="Pfam" id="PF09327"/>
    </source>
</evidence>
<organism evidence="6 7">
    <name type="scientific">Pantoea latae</name>
    <dbReference type="NCBI Taxonomy" id="1964541"/>
    <lineage>
        <taxon>Bacteria</taxon>
        <taxon>Pseudomonadati</taxon>
        <taxon>Pseudomonadota</taxon>
        <taxon>Gammaproteobacteria</taxon>
        <taxon>Enterobacterales</taxon>
        <taxon>Erwiniaceae</taxon>
        <taxon>Pantoea</taxon>
    </lineage>
</organism>
<dbReference type="Pfam" id="PF24421">
    <property type="entry name" value="Ig_J"/>
    <property type="match status" value="1"/>
</dbReference>
<evidence type="ECO:0000313" key="6">
    <source>
        <dbReference type="EMBL" id="OQP32393.1"/>
    </source>
</evidence>
<dbReference type="Proteomes" id="UP000192769">
    <property type="component" value="Unassembled WGS sequence"/>
</dbReference>
<evidence type="ECO:0000259" key="4">
    <source>
        <dbReference type="Pfam" id="PF24489"/>
    </source>
</evidence>
<dbReference type="Pfam" id="PF24489">
    <property type="entry name" value="Ig_J_second"/>
    <property type="match status" value="1"/>
</dbReference>
<gene>
    <name evidence="6" type="ORF">B2J69_14060</name>
</gene>
<sequence length="1138" mass="126398">MHIFHHHAQTPHDKPDNLRSSQVLSVMDVVSEGPVAGLVDGLKSVLINGTPVLGPDGQVNVQGVSMHFHAGTADQPPLSGFEASAREKLINADVTAQYAVTRTVDGKETDRLRLTLGVRQLFSVNKKGETQDASVTLRILIRHPAGWKTEKDITVKGRTHEPFAFSVILEDLPAAPFDVRVTRITPDSTGNRLFNKTFWSSYTEITDVRQCYLHTAVTGLKIDSEKSGNQRAERNYLMRGRLVRVPANYDPVTRRYAGERWNGEFKEAWTDNPAWCLYDLLMHPRYGLGQRMGIADADKWALYNIARYCDEKVSDGYGGLEPRIRCNAWLTRQRKAFDVIGDFCSMMRCMPVWSGQRLTFIQDAPSDVVWTYTRASVAGGQFHYSFSALKDRHNAVEVRFIDPHNNWQPSIELVEDREAIKRYGRNLLKVDAFGCTSRGQAHRTGLWIIQTELLETQTVDFCVGAEGLRHIPGDVFEICDNDYAGTATGGRIIAAEPEKKLLRLDQPVSLPEEGRATLNLMSETGQPVTVSVTGHPEPDCVEVDSMPEGITSFSVWGLKLPGLRQRLFRCVAIRESENGGYAVTALQHCPEKQARVDEGRRFSENPASGHAMLPPAVRHLHVSVSASSGHIHAIARWEVLRTSGSAHFDVRVTRGHDATGYLVFSHTTDRPECAFTLPERGSYTLSVSSVNEAGQKSEPASAGITVAAPEAPVSIDVTPGYFQVTLVPHQAVYDATVRYEFWYAGTRLADAQQAESQAQYLGEGRCWIKDGLMPGNVHYFYIRSVNALGKSAFTEQAARPSDKAEDYLAFYKGKISDTHLGQSLLTKMEQLSEGATKIGKIEKSWKDTEGRLNSQWSVRLEQMKNGQYCMAGFGMGIEEKPEGMQSQILMAADRVAFVNTENGNTVPALVIEHNDIYFREALIKHLRAVSLISSGSPPSFSLTPDGRLSAKKADISGTLRATSGELENVTIKDSCTIEGVLDAKQITGDIYNVQSGGVRLPEGAFSWSDKEGEHVLFRIAGESFDRILDTNLTLMAQCRRKRQQFKLIIRHHHYQNEIYKDVQLAYADTGNKGHAPGMSYKINGINLPAIGRSHVHELIVYVGNSKRFGRVWCYLPPGEAPKFTAYRAGRSFVTSGEV</sequence>
<evidence type="ECO:0000259" key="2">
    <source>
        <dbReference type="Pfam" id="PF13550"/>
    </source>
</evidence>
<dbReference type="InterPro" id="IPR055385">
    <property type="entry name" value="GpJ_HDII-ins2"/>
</dbReference>
<proteinExistence type="predicted"/>
<reference evidence="6 7" key="1">
    <citation type="submission" date="2017-02" db="EMBL/GenBank/DDBJ databases">
        <title>Whole genome shotgun sequence of Pantoea agglomerans strain AS1 isolated from a cycad, Zamia floridana in Central Florida, USA.</title>
        <authorList>
            <person name="Lata P."/>
            <person name="Govindarajan S."/>
            <person name="Qi F."/>
            <person name="Li J.-L."/>
            <person name="Maurya S.K."/>
            <person name="Sahoo M.K."/>
        </authorList>
    </citation>
    <scope>NUCLEOTIDE SEQUENCE [LARGE SCALE GENOMIC DNA]</scope>
    <source>
        <strain evidence="6 7">AS1</strain>
    </source>
</reference>
<dbReference type="EMBL" id="MWUE01000022">
    <property type="protein sequence ID" value="OQP32393.1"/>
    <property type="molecule type" value="Genomic_DNA"/>
</dbReference>
<keyword evidence="7" id="KW-1185">Reference proteome</keyword>
<protein>
    <recommendedName>
        <fullName evidence="8">Host specificity protein J</fullName>
    </recommendedName>
</protein>
<dbReference type="InterPro" id="IPR015406">
    <property type="entry name" value="GpJ_CSF"/>
</dbReference>
<comment type="caution">
    <text evidence="6">The sequence shown here is derived from an EMBL/GenBank/DDBJ whole genome shotgun (WGS) entry which is preliminary data.</text>
</comment>
<dbReference type="PANTHER" id="PTHR36251:SF2">
    <property type="entry name" value="GIFSY-2 PROPHAGE HOST SPECIFICITY PROTEIN J, PHAGE LAMBDA"/>
    <property type="match status" value="1"/>
</dbReference>
<feature type="domain" description="Tip attachment protein J Fn3-1" evidence="3">
    <location>
        <begin position="610"/>
        <end position="709"/>
    </location>
</feature>
<dbReference type="Pfam" id="PF24801">
    <property type="entry name" value="FNIII-A_GpJ"/>
    <property type="match status" value="1"/>
</dbReference>
<feature type="domain" description="Tip attachment protein J" evidence="2">
    <location>
        <begin position="331"/>
        <end position="494"/>
    </location>
</feature>
<name>A0A1V9DEV6_9GAMM</name>
<dbReference type="Pfam" id="PF09327">
    <property type="entry name" value="Phage_Tail_Tip"/>
    <property type="match status" value="1"/>
</dbReference>
<feature type="domain" description="Tip attachment protein J second Ig-like" evidence="4">
    <location>
        <begin position="711"/>
        <end position="810"/>
    </location>
</feature>
<dbReference type="SUPFAM" id="SSF49265">
    <property type="entry name" value="Fibronectin type III"/>
    <property type="match status" value="1"/>
</dbReference>
<dbReference type="Pfam" id="PF13550">
    <property type="entry name" value="Phage-tail_3"/>
    <property type="match status" value="1"/>
</dbReference>